<dbReference type="RefSeq" id="WP_188840045.1">
    <property type="nucleotide sequence ID" value="NZ_BMOT01000002.1"/>
</dbReference>
<evidence type="ECO:0000259" key="1">
    <source>
        <dbReference type="Pfam" id="PF01636"/>
    </source>
</evidence>
<keyword evidence="3" id="KW-1185">Reference proteome</keyword>
<accession>A0ABT0KYH8</accession>
<gene>
    <name evidence="2" type="ORF">L2689_04280</name>
</gene>
<reference evidence="2 3" key="1">
    <citation type="submission" date="2022-01" db="EMBL/GenBank/DDBJ databases">
        <title>Whole genome-based taxonomy of the Shewanellaceae.</title>
        <authorList>
            <person name="Martin-Rodriguez A.J."/>
        </authorList>
    </citation>
    <scope>NUCLEOTIDE SEQUENCE [LARGE SCALE GENOMIC DNA]</scope>
    <source>
        <strain evidence="2 3">JCM 17801</strain>
    </source>
</reference>
<name>A0ABT0KYH8_9GAMM</name>
<dbReference type="PANTHER" id="PTHR11012">
    <property type="entry name" value="PROTEIN KINASE-LIKE DOMAIN-CONTAINING"/>
    <property type="match status" value="1"/>
</dbReference>
<dbReference type="InterPro" id="IPR002575">
    <property type="entry name" value="Aminoglycoside_PTrfase"/>
</dbReference>
<proteinExistence type="predicted"/>
<dbReference type="Proteomes" id="UP001203212">
    <property type="component" value="Unassembled WGS sequence"/>
</dbReference>
<protein>
    <submittedName>
        <fullName evidence="2">Ecdysteroid 22-kinase family protein</fullName>
    </submittedName>
</protein>
<comment type="caution">
    <text evidence="2">The sequence shown here is derived from an EMBL/GenBank/DDBJ whole genome shotgun (WGS) entry which is preliminary data.</text>
</comment>
<organism evidence="2 3">
    <name type="scientific">Shewanella aestuarii</name>
    <dbReference type="NCBI Taxonomy" id="1028752"/>
    <lineage>
        <taxon>Bacteria</taxon>
        <taxon>Pseudomonadati</taxon>
        <taxon>Pseudomonadota</taxon>
        <taxon>Gammaproteobacteria</taxon>
        <taxon>Alteromonadales</taxon>
        <taxon>Shewanellaceae</taxon>
        <taxon>Shewanella</taxon>
    </lineage>
</organism>
<feature type="domain" description="Aminoglycoside phosphotransferase" evidence="1">
    <location>
        <begin position="27"/>
        <end position="262"/>
    </location>
</feature>
<dbReference type="Gene3D" id="3.90.1200.10">
    <property type="match status" value="1"/>
</dbReference>
<sequence length="339" mass="38882">MTLSVDLTRRILSALNARQINECELIQPLWSGYGELFRVQLTDCQHKSVIVKHIRLPLHKAHPRGWDTDLSHHRKRQSYQIESHWYQHYANLCKADSCVPKCLWIETTEHETLLILEDLAQLGFSEINPQPSKSVIQACLTWLAHFHGQFMQQSGEGLWPIGSYWHLTTRPDELAALQDIQLKNAAIQLDSRLNNCPFHTVIHGDAKLANFCFSSDLTQAAAVDFQYTGKGCGMKDVVYFLSSVISFNQPTTSIEQAVKQYIDFYFKQLAISTVHYHPTIDFAQLENTWRPLYAIAWADFHRFIKGWSPEHPKINAYSEKLTLTALAQLATENNDTAKQ</sequence>
<dbReference type="EMBL" id="JAKILK010000002">
    <property type="protein sequence ID" value="MCL1116460.1"/>
    <property type="molecule type" value="Genomic_DNA"/>
</dbReference>
<dbReference type="InterPro" id="IPR011009">
    <property type="entry name" value="Kinase-like_dom_sf"/>
</dbReference>
<evidence type="ECO:0000313" key="2">
    <source>
        <dbReference type="EMBL" id="MCL1116460.1"/>
    </source>
</evidence>
<dbReference type="SUPFAM" id="SSF56112">
    <property type="entry name" value="Protein kinase-like (PK-like)"/>
    <property type="match status" value="1"/>
</dbReference>
<dbReference type="PANTHER" id="PTHR11012:SF30">
    <property type="entry name" value="PROTEIN KINASE-LIKE DOMAIN-CONTAINING"/>
    <property type="match status" value="1"/>
</dbReference>
<dbReference type="Pfam" id="PF01636">
    <property type="entry name" value="APH"/>
    <property type="match status" value="1"/>
</dbReference>
<evidence type="ECO:0000313" key="3">
    <source>
        <dbReference type="Proteomes" id="UP001203212"/>
    </source>
</evidence>